<proteinExistence type="predicted"/>
<comment type="caution">
    <text evidence="1">The sequence shown here is derived from an EMBL/GenBank/DDBJ whole genome shotgun (WGS) entry which is preliminary data.</text>
</comment>
<name>A0A371IE03_MUCPR</name>
<organism evidence="1 2">
    <name type="scientific">Mucuna pruriens</name>
    <name type="common">Velvet bean</name>
    <name type="synonym">Dolichos pruriens</name>
    <dbReference type="NCBI Taxonomy" id="157652"/>
    <lineage>
        <taxon>Eukaryota</taxon>
        <taxon>Viridiplantae</taxon>
        <taxon>Streptophyta</taxon>
        <taxon>Embryophyta</taxon>
        <taxon>Tracheophyta</taxon>
        <taxon>Spermatophyta</taxon>
        <taxon>Magnoliopsida</taxon>
        <taxon>eudicotyledons</taxon>
        <taxon>Gunneridae</taxon>
        <taxon>Pentapetalae</taxon>
        <taxon>rosids</taxon>
        <taxon>fabids</taxon>
        <taxon>Fabales</taxon>
        <taxon>Fabaceae</taxon>
        <taxon>Papilionoideae</taxon>
        <taxon>50 kb inversion clade</taxon>
        <taxon>NPAAA clade</taxon>
        <taxon>indigoferoid/millettioid clade</taxon>
        <taxon>Phaseoleae</taxon>
        <taxon>Mucuna</taxon>
    </lineage>
</organism>
<reference evidence="1" key="1">
    <citation type="submission" date="2018-05" db="EMBL/GenBank/DDBJ databases">
        <title>Draft genome of Mucuna pruriens seed.</title>
        <authorList>
            <person name="Nnadi N.E."/>
            <person name="Vos R."/>
            <person name="Hasami M.H."/>
            <person name="Devisetty U.K."/>
            <person name="Aguiy J.C."/>
        </authorList>
    </citation>
    <scope>NUCLEOTIDE SEQUENCE [LARGE SCALE GENOMIC DNA]</scope>
    <source>
        <strain evidence="1">JCA_2017</strain>
    </source>
</reference>
<evidence type="ECO:0008006" key="3">
    <source>
        <dbReference type="Google" id="ProtNLM"/>
    </source>
</evidence>
<sequence>MKDIGYVKLFKPKAAYALTKSQRVAICKWVEELKLPEGYASNLCRCVDKNHDFHVFMQRLFPIAFDSLPKHIWNPLVELIHFFRKLTSTTLNVEKLTVM</sequence>
<dbReference type="AlphaFoldDB" id="A0A371IE03"/>
<feature type="non-terminal residue" evidence="1">
    <location>
        <position position="1"/>
    </location>
</feature>
<dbReference type="Proteomes" id="UP000257109">
    <property type="component" value="Unassembled WGS sequence"/>
</dbReference>
<evidence type="ECO:0000313" key="1">
    <source>
        <dbReference type="EMBL" id="RDY13282.1"/>
    </source>
</evidence>
<protein>
    <recommendedName>
        <fullName evidence="3">DUF4218 domain-containing protein</fullName>
    </recommendedName>
</protein>
<gene>
    <name evidence="1" type="ORF">CR513_01835</name>
</gene>
<accession>A0A371IE03</accession>
<keyword evidence="2" id="KW-1185">Reference proteome</keyword>
<dbReference type="EMBL" id="QJKJ01000303">
    <property type="protein sequence ID" value="RDY13282.1"/>
    <property type="molecule type" value="Genomic_DNA"/>
</dbReference>
<evidence type="ECO:0000313" key="2">
    <source>
        <dbReference type="Proteomes" id="UP000257109"/>
    </source>
</evidence>
<dbReference type="OrthoDB" id="1100107at2759"/>